<dbReference type="EMBL" id="UZAG01000935">
    <property type="protein sequence ID" value="VDO09955.1"/>
    <property type="molecule type" value="Genomic_DNA"/>
</dbReference>
<gene>
    <name evidence="2" type="ORF">BTMF_LOCUS1317</name>
</gene>
<protein>
    <submittedName>
        <fullName evidence="2 4">Uncharacterized protein</fullName>
    </submittedName>
</protein>
<name>A0A0R3Q6N5_9BILA</name>
<dbReference type="AlphaFoldDB" id="A0A0R3Q6N5"/>
<accession>A0A0R3Q6N5</accession>
<dbReference type="Proteomes" id="UP000280834">
    <property type="component" value="Unassembled WGS sequence"/>
</dbReference>
<sequence>MIYRVATPISHRNTNAPVEFYSNVTNFWHEVIPTIEQLHITPQYRVLLQPCTMCQYPYKMPFYIILAALILVTIGLLSICIHRQQRVRQKPTYAIVHELQALKSDEKVKVELKMP</sequence>
<evidence type="ECO:0000313" key="3">
    <source>
        <dbReference type="Proteomes" id="UP000280834"/>
    </source>
</evidence>
<keyword evidence="1" id="KW-0472">Membrane</keyword>
<organism evidence="4">
    <name type="scientific">Brugia timori</name>
    <dbReference type="NCBI Taxonomy" id="42155"/>
    <lineage>
        <taxon>Eukaryota</taxon>
        <taxon>Metazoa</taxon>
        <taxon>Ecdysozoa</taxon>
        <taxon>Nematoda</taxon>
        <taxon>Chromadorea</taxon>
        <taxon>Rhabditida</taxon>
        <taxon>Spirurina</taxon>
        <taxon>Spiruromorpha</taxon>
        <taxon>Filarioidea</taxon>
        <taxon>Onchocercidae</taxon>
        <taxon>Brugia</taxon>
    </lineage>
</organism>
<feature type="transmembrane region" description="Helical" evidence="1">
    <location>
        <begin position="62"/>
        <end position="81"/>
    </location>
</feature>
<reference evidence="2 3" key="2">
    <citation type="submission" date="2018-11" db="EMBL/GenBank/DDBJ databases">
        <authorList>
            <consortium name="Pathogen Informatics"/>
        </authorList>
    </citation>
    <scope>NUCLEOTIDE SEQUENCE [LARGE SCALE GENOMIC DNA]</scope>
</reference>
<evidence type="ECO:0000256" key="1">
    <source>
        <dbReference type="SAM" id="Phobius"/>
    </source>
</evidence>
<evidence type="ECO:0000313" key="4">
    <source>
        <dbReference type="WBParaSite" id="BTMF_0000198901-mRNA-1"/>
    </source>
</evidence>
<keyword evidence="3" id="KW-1185">Reference proteome</keyword>
<proteinExistence type="predicted"/>
<keyword evidence="1" id="KW-1133">Transmembrane helix</keyword>
<reference evidence="4" key="1">
    <citation type="submission" date="2017-02" db="UniProtKB">
        <authorList>
            <consortium name="WormBaseParasite"/>
        </authorList>
    </citation>
    <scope>IDENTIFICATION</scope>
</reference>
<evidence type="ECO:0000313" key="2">
    <source>
        <dbReference type="EMBL" id="VDO09955.1"/>
    </source>
</evidence>
<dbReference type="WBParaSite" id="BTMF_0000198901-mRNA-1">
    <property type="protein sequence ID" value="BTMF_0000198901-mRNA-1"/>
    <property type="gene ID" value="BTMF_0000198901"/>
</dbReference>
<keyword evidence="1" id="KW-0812">Transmembrane</keyword>
<dbReference type="STRING" id="42155.A0A0R3Q6N5"/>